<dbReference type="EMBL" id="JBBPCC010000001">
    <property type="protein sequence ID" value="MEK8126662.1"/>
    <property type="molecule type" value="Genomic_DNA"/>
</dbReference>
<evidence type="ECO:0000259" key="1">
    <source>
        <dbReference type="Pfam" id="PF05649"/>
    </source>
</evidence>
<dbReference type="SUPFAM" id="SSF55486">
    <property type="entry name" value="Metalloproteases ('zincins'), catalytic domain"/>
    <property type="match status" value="1"/>
</dbReference>
<sequence>MKDATKNALYIEAPAPESMLSNDFVKASIQLSRALSGQEKMTATEETVYNIVNSGFKYVVGNYYGETYFGKEAKQEVTGMVNNMIGIYRNKLLMMSLEIW</sequence>
<name>A0ABU9DCV5_9BACL</name>
<accession>A0ABU9DCV5</accession>
<reference evidence="2 3" key="1">
    <citation type="submission" date="2024-04" db="EMBL/GenBank/DDBJ databases">
        <title>draft genome sequnece of Paenibacillus filicis.</title>
        <authorList>
            <person name="Kim D.-U."/>
        </authorList>
    </citation>
    <scope>NUCLEOTIDE SEQUENCE [LARGE SCALE GENOMIC DNA]</scope>
    <source>
        <strain evidence="2 3">KACC14197</strain>
    </source>
</reference>
<dbReference type="InterPro" id="IPR042089">
    <property type="entry name" value="Peptidase_M13_dom_2"/>
</dbReference>
<dbReference type="InterPro" id="IPR008753">
    <property type="entry name" value="Peptidase_M13_N"/>
</dbReference>
<dbReference type="Gene3D" id="1.10.1380.10">
    <property type="entry name" value="Neutral endopeptidase , domain2"/>
    <property type="match status" value="1"/>
</dbReference>
<keyword evidence="3" id="KW-1185">Reference proteome</keyword>
<feature type="domain" description="Peptidase M13 N-terminal" evidence="1">
    <location>
        <begin position="18"/>
        <end position="92"/>
    </location>
</feature>
<evidence type="ECO:0000313" key="3">
    <source>
        <dbReference type="Proteomes" id="UP001469365"/>
    </source>
</evidence>
<gene>
    <name evidence="2" type="ORF">WMW72_01940</name>
</gene>
<organism evidence="2 3">
    <name type="scientific">Paenibacillus filicis</name>
    <dbReference type="NCBI Taxonomy" id="669464"/>
    <lineage>
        <taxon>Bacteria</taxon>
        <taxon>Bacillati</taxon>
        <taxon>Bacillota</taxon>
        <taxon>Bacilli</taxon>
        <taxon>Bacillales</taxon>
        <taxon>Paenibacillaceae</taxon>
        <taxon>Paenibacillus</taxon>
    </lineage>
</organism>
<protein>
    <recommendedName>
        <fullName evidence="1">Peptidase M13 N-terminal domain-containing protein</fullName>
    </recommendedName>
</protein>
<evidence type="ECO:0000313" key="2">
    <source>
        <dbReference type="EMBL" id="MEK8126662.1"/>
    </source>
</evidence>
<dbReference type="Proteomes" id="UP001469365">
    <property type="component" value="Unassembled WGS sequence"/>
</dbReference>
<dbReference type="Pfam" id="PF05649">
    <property type="entry name" value="Peptidase_M13_N"/>
    <property type="match status" value="1"/>
</dbReference>
<proteinExistence type="predicted"/>
<comment type="caution">
    <text evidence="2">The sequence shown here is derived from an EMBL/GenBank/DDBJ whole genome shotgun (WGS) entry which is preliminary data.</text>
</comment>
<dbReference type="RefSeq" id="WP_341413716.1">
    <property type="nucleotide sequence ID" value="NZ_JBBPCC010000001.1"/>
</dbReference>